<dbReference type="Pfam" id="PF13419">
    <property type="entry name" value="HAD_2"/>
    <property type="match status" value="1"/>
</dbReference>
<dbReference type="Proteomes" id="UP000067434">
    <property type="component" value="Chromosome"/>
</dbReference>
<dbReference type="GO" id="GO:0006281">
    <property type="term" value="P:DNA repair"/>
    <property type="evidence" value="ECO:0007669"/>
    <property type="project" value="TreeGrafter"/>
</dbReference>
<name>A0A0F7FIA9_9CREN</name>
<accession>A0A0F7FIA9</accession>
<dbReference type="Gene3D" id="3.40.50.1000">
    <property type="entry name" value="HAD superfamily/HAD-like"/>
    <property type="match status" value="1"/>
</dbReference>
<protein>
    <recommendedName>
        <fullName evidence="4">HAD family hydrolase</fullName>
    </recommendedName>
</protein>
<dbReference type="NCBIfam" id="TIGR01509">
    <property type="entry name" value="HAD-SF-IA-v3"/>
    <property type="match status" value="1"/>
</dbReference>
<dbReference type="SUPFAM" id="SSF56784">
    <property type="entry name" value="HAD-like"/>
    <property type="match status" value="1"/>
</dbReference>
<dbReference type="InterPro" id="IPR041492">
    <property type="entry name" value="HAD_2"/>
</dbReference>
<dbReference type="InterPro" id="IPR050155">
    <property type="entry name" value="HAD-like_hydrolase_sf"/>
</dbReference>
<organism evidence="2 3">
    <name type="scientific">Infirmifilum uzonense</name>
    <dbReference type="NCBI Taxonomy" id="1550241"/>
    <lineage>
        <taxon>Archaea</taxon>
        <taxon>Thermoproteota</taxon>
        <taxon>Thermoprotei</taxon>
        <taxon>Thermofilales</taxon>
        <taxon>Thermofilaceae</taxon>
        <taxon>Infirmifilum</taxon>
    </lineage>
</organism>
<gene>
    <name evidence="2" type="ORF">MA03_07610</name>
</gene>
<evidence type="ECO:0008006" key="4">
    <source>
        <dbReference type="Google" id="ProtNLM"/>
    </source>
</evidence>
<comment type="similarity">
    <text evidence="1">Belongs to the HAD-like hydrolase superfamily.</text>
</comment>
<dbReference type="RefSeq" id="WP_052884677.1">
    <property type="nucleotide sequence ID" value="NZ_CP009961.1"/>
</dbReference>
<dbReference type="InterPro" id="IPR036412">
    <property type="entry name" value="HAD-like_sf"/>
</dbReference>
<dbReference type="PANTHER" id="PTHR43434">
    <property type="entry name" value="PHOSPHOGLYCOLATE PHOSPHATASE"/>
    <property type="match status" value="1"/>
</dbReference>
<dbReference type="HOGENOM" id="CLU_1406041_0_0_2"/>
<dbReference type="GeneID" id="25402087"/>
<dbReference type="AlphaFoldDB" id="A0A0F7FIA9"/>
<dbReference type="PANTHER" id="PTHR43434:SF1">
    <property type="entry name" value="PHOSPHOGLYCOLATE PHOSPHATASE"/>
    <property type="match status" value="1"/>
</dbReference>
<dbReference type="InterPro" id="IPR006439">
    <property type="entry name" value="HAD-SF_hydro_IA"/>
</dbReference>
<evidence type="ECO:0000256" key="1">
    <source>
        <dbReference type="ARBA" id="ARBA00007958"/>
    </source>
</evidence>
<sequence>MKVIALDFDGVLTSLNINWRRVREVASLRAGFRIESLLDFWRDNFGSKIFQDISDVVREFEERAVETAKPFEEAVKLVEEAFKRGIKVYIVSMQSRSSILRFLEKFSLLEHISGVFSREDFPTKREMLRRILQIEKIEPSELIFIDDLKRNLDECRDLGVKCVHVRDISMIAESLNSLQQEMFRRESSDLHSP</sequence>
<evidence type="ECO:0000313" key="3">
    <source>
        <dbReference type="Proteomes" id="UP000067434"/>
    </source>
</evidence>
<dbReference type="SFLD" id="SFLDG01129">
    <property type="entry name" value="C1.5:_HAD__Beta-PGM__Phosphata"/>
    <property type="match status" value="1"/>
</dbReference>
<dbReference type="KEGG" id="thf:MA03_07610"/>
<dbReference type="SFLD" id="SFLDS00003">
    <property type="entry name" value="Haloacid_Dehalogenase"/>
    <property type="match status" value="1"/>
</dbReference>
<dbReference type="GO" id="GO:0008967">
    <property type="term" value="F:phosphoglycolate phosphatase activity"/>
    <property type="evidence" value="ECO:0007669"/>
    <property type="project" value="TreeGrafter"/>
</dbReference>
<dbReference type="EMBL" id="CP009961">
    <property type="protein sequence ID" value="AKG39133.1"/>
    <property type="molecule type" value="Genomic_DNA"/>
</dbReference>
<evidence type="ECO:0000313" key="2">
    <source>
        <dbReference type="EMBL" id="AKG39133.1"/>
    </source>
</evidence>
<keyword evidence="3" id="KW-1185">Reference proteome</keyword>
<dbReference type="InterPro" id="IPR023214">
    <property type="entry name" value="HAD_sf"/>
</dbReference>
<dbReference type="STRING" id="1550241.MA03_07610"/>
<reference evidence="2 3" key="1">
    <citation type="journal article" date="2015" name="Stand. Genomic Sci.">
        <title>Complete genome sequence of and proposal of Thermofilum uzonense sp. nov. a novel hyperthermophilic crenarchaeon and emended description of the genus Thermofilum.</title>
        <authorList>
            <person name="Toshchakov S.V."/>
            <person name="Korzhenkov A.A."/>
            <person name="Samarov N.I."/>
            <person name="Mazunin I.O."/>
            <person name="Mozhey O.I."/>
            <person name="Shmyr I.S."/>
            <person name="Derbikova K.S."/>
            <person name="Taranov E.A."/>
            <person name="Dominova I.N."/>
            <person name="Bonch-Osmolovskaya E.A."/>
            <person name="Patrushev M.V."/>
            <person name="Podosokorskaya O.A."/>
            <person name="Kublanov I.V."/>
        </authorList>
    </citation>
    <scope>NUCLEOTIDE SEQUENCE [LARGE SCALE GENOMIC DNA]</scope>
    <source>
        <strain evidence="2 3">1807-2</strain>
    </source>
</reference>
<dbReference type="OrthoDB" id="24160at2157"/>
<proteinExistence type="inferred from homology"/>
<dbReference type="PATRIC" id="fig|1550241.5.peg.1577"/>